<dbReference type="Pfam" id="PF13007">
    <property type="entry name" value="LZ_Tnp_IS66"/>
    <property type="match status" value="1"/>
</dbReference>
<dbReference type="Pfam" id="PF13817">
    <property type="entry name" value="DDE_Tnp_IS66_C"/>
    <property type="match status" value="1"/>
</dbReference>
<keyword evidence="1" id="KW-0175">Coiled coil</keyword>
<accession>A0ABS9BQG7</accession>
<dbReference type="EMBL" id="JAKEVY010000012">
    <property type="protein sequence ID" value="MCF1717069.1"/>
    <property type="molecule type" value="Genomic_DNA"/>
</dbReference>
<dbReference type="PANTHER" id="PTHR33678:SF1">
    <property type="entry name" value="BLL1576 PROTEIN"/>
    <property type="match status" value="1"/>
</dbReference>
<name>A0ABS9BQG7_9BACT</name>
<dbReference type="InterPro" id="IPR039552">
    <property type="entry name" value="IS66_C"/>
</dbReference>
<dbReference type="RefSeq" id="WP_234868766.1">
    <property type="nucleotide sequence ID" value="NZ_JAKEVY010000012.1"/>
</dbReference>
<dbReference type="InterPro" id="IPR024463">
    <property type="entry name" value="Transposase_TnpC_homeodom"/>
</dbReference>
<gene>
    <name evidence="5" type="ORF">L0U88_20675</name>
</gene>
<dbReference type="NCBIfam" id="NF033517">
    <property type="entry name" value="transpos_IS66"/>
    <property type="match status" value="1"/>
</dbReference>
<dbReference type="Proteomes" id="UP001200145">
    <property type="component" value="Unassembled WGS sequence"/>
</dbReference>
<evidence type="ECO:0000313" key="5">
    <source>
        <dbReference type="EMBL" id="MCF1717069.1"/>
    </source>
</evidence>
<evidence type="ECO:0000256" key="1">
    <source>
        <dbReference type="SAM" id="Coils"/>
    </source>
</evidence>
<sequence>MVDTLFFVCRPPTFISVDKDQQIEQLTSLNKQQSAQLAQLRFELDELKRLLFGRKSERFIPDASQDPAQLDLAGMMQQLATAPPPVEQEVVLKKKATNPSPTGRLALPEHLERVTIYLEPEQDTTGYRRVDEECTEQLDYVPGKLLVRRYVRPKYAKDSADGTSTDFIIAPLPAFTIEKGIAAPGLLAQIIVDKHVDHLPVYRQIKRYQRDGVKLAASTICGWLEATATLLSPLNEELKKLVIASGYIQADETPLPVLNGETKGATQTGYLWAYHSPPLRLVYYDYQPGRSKKGPLGLLSNFSGYLQTDGYGVYDSASIGGRSEITQLYCMAHVRRYFEKVLVTDKEPAQYFLTELQKLYAIERRLREQQCNPEQIVAIREQEAMPLLAALKTWLTEQYTTNLVKSPLTTAVGYALQRWDKLSNYTTDSQLQIDNNLVENAMRPVALGRKNYLFAGSNEGGKRLALFYSLLETCKKHELNPLEYVHDILERMPMTKTSELRSLLPDQWKPRLVSN</sequence>
<evidence type="ECO:0000259" key="2">
    <source>
        <dbReference type="Pfam" id="PF03050"/>
    </source>
</evidence>
<keyword evidence="6" id="KW-1185">Reference proteome</keyword>
<feature type="domain" description="Transposase IS66 central" evidence="2">
    <location>
        <begin position="179"/>
        <end position="462"/>
    </location>
</feature>
<feature type="domain" description="Transposase IS66 C-terminal" evidence="4">
    <location>
        <begin position="469"/>
        <end position="505"/>
    </location>
</feature>
<feature type="coiled-coil region" evidence="1">
    <location>
        <begin position="23"/>
        <end position="50"/>
    </location>
</feature>
<proteinExistence type="predicted"/>
<reference evidence="5 6" key="1">
    <citation type="submission" date="2022-01" db="EMBL/GenBank/DDBJ databases">
        <title>Flavihumibacter sp. nov., isolated from sediment of a river.</title>
        <authorList>
            <person name="Liu H."/>
        </authorList>
    </citation>
    <scope>NUCLEOTIDE SEQUENCE [LARGE SCALE GENOMIC DNA]</scope>
    <source>
        <strain evidence="5 6">RY-1</strain>
    </source>
</reference>
<dbReference type="PANTHER" id="PTHR33678">
    <property type="entry name" value="BLL1576 PROTEIN"/>
    <property type="match status" value="1"/>
</dbReference>
<dbReference type="Pfam" id="PF03050">
    <property type="entry name" value="DDE_Tnp_IS66"/>
    <property type="match status" value="1"/>
</dbReference>
<organism evidence="5 6">
    <name type="scientific">Flavihumibacter fluminis</name>
    <dbReference type="NCBI Taxonomy" id="2909236"/>
    <lineage>
        <taxon>Bacteria</taxon>
        <taxon>Pseudomonadati</taxon>
        <taxon>Bacteroidota</taxon>
        <taxon>Chitinophagia</taxon>
        <taxon>Chitinophagales</taxon>
        <taxon>Chitinophagaceae</taxon>
        <taxon>Flavihumibacter</taxon>
    </lineage>
</organism>
<comment type="caution">
    <text evidence="5">The sequence shown here is derived from an EMBL/GenBank/DDBJ whole genome shotgun (WGS) entry which is preliminary data.</text>
</comment>
<feature type="domain" description="Transposase TnpC homeodomain" evidence="3">
    <location>
        <begin position="39"/>
        <end position="116"/>
    </location>
</feature>
<dbReference type="InterPro" id="IPR004291">
    <property type="entry name" value="Transposase_IS66_central"/>
</dbReference>
<protein>
    <submittedName>
        <fullName evidence="5">IS66 family transposase</fullName>
    </submittedName>
</protein>
<dbReference type="InterPro" id="IPR052344">
    <property type="entry name" value="Transposase-related"/>
</dbReference>
<evidence type="ECO:0000259" key="3">
    <source>
        <dbReference type="Pfam" id="PF13007"/>
    </source>
</evidence>
<evidence type="ECO:0000259" key="4">
    <source>
        <dbReference type="Pfam" id="PF13817"/>
    </source>
</evidence>
<evidence type="ECO:0000313" key="6">
    <source>
        <dbReference type="Proteomes" id="UP001200145"/>
    </source>
</evidence>